<comment type="caution">
    <text evidence="1">The sequence shown here is derived from an EMBL/GenBank/DDBJ whole genome shotgun (WGS) entry which is preliminary data.</text>
</comment>
<sequence>MLRSIMNEEQSNNNEDLIWNLDDFAKQQLAKQFAMLFENRLCVYSESVEQLYTNYSMNFPSDNNSKMVVLPNPYAYHDTISHINCEAIKPTGIVVLPGELIGKSGLHVTVLVKNKHVSNKPVPFKKAIAHVVNSHKKVGDTFLPVLVKGDLREFNQKLPYMHLHRIRPDYLAKLSEFDRSDIQRVVSDKLKRLYVDSDRVVLNAA</sequence>
<dbReference type="Proteomes" id="UP001161389">
    <property type="component" value="Unassembled WGS sequence"/>
</dbReference>
<keyword evidence="2" id="KW-1185">Reference proteome</keyword>
<name>A0AA37SCX1_9GAMM</name>
<reference evidence="1" key="2">
    <citation type="submission" date="2023-01" db="EMBL/GenBank/DDBJ databases">
        <title>Draft genome sequence of Litoribrevibacter albus strain NBRC 110071.</title>
        <authorList>
            <person name="Sun Q."/>
            <person name="Mori K."/>
        </authorList>
    </citation>
    <scope>NUCLEOTIDE SEQUENCE</scope>
    <source>
        <strain evidence="1">NBRC 110071</strain>
    </source>
</reference>
<accession>A0AA37SCX1</accession>
<protein>
    <submittedName>
        <fullName evidence="1">Uncharacterized protein</fullName>
    </submittedName>
</protein>
<gene>
    <name evidence="1" type="ORF">GCM10007876_32620</name>
</gene>
<proteinExistence type="predicted"/>
<dbReference type="EMBL" id="BSNM01000016">
    <property type="protein sequence ID" value="GLQ32783.1"/>
    <property type="molecule type" value="Genomic_DNA"/>
</dbReference>
<organism evidence="1 2">
    <name type="scientific">Litoribrevibacter albus</name>
    <dbReference type="NCBI Taxonomy" id="1473156"/>
    <lineage>
        <taxon>Bacteria</taxon>
        <taxon>Pseudomonadati</taxon>
        <taxon>Pseudomonadota</taxon>
        <taxon>Gammaproteobacteria</taxon>
        <taxon>Oceanospirillales</taxon>
        <taxon>Oceanospirillaceae</taxon>
        <taxon>Litoribrevibacter</taxon>
    </lineage>
</organism>
<reference evidence="1" key="1">
    <citation type="journal article" date="2014" name="Int. J. Syst. Evol. Microbiol.">
        <title>Complete genome sequence of Corynebacterium casei LMG S-19264T (=DSM 44701T), isolated from a smear-ripened cheese.</title>
        <authorList>
            <consortium name="US DOE Joint Genome Institute (JGI-PGF)"/>
            <person name="Walter F."/>
            <person name="Albersmeier A."/>
            <person name="Kalinowski J."/>
            <person name="Ruckert C."/>
        </authorList>
    </citation>
    <scope>NUCLEOTIDE SEQUENCE</scope>
    <source>
        <strain evidence="1">NBRC 110071</strain>
    </source>
</reference>
<dbReference type="AlphaFoldDB" id="A0AA37SCX1"/>
<evidence type="ECO:0000313" key="1">
    <source>
        <dbReference type="EMBL" id="GLQ32783.1"/>
    </source>
</evidence>
<evidence type="ECO:0000313" key="2">
    <source>
        <dbReference type="Proteomes" id="UP001161389"/>
    </source>
</evidence>